<dbReference type="PANTHER" id="PTHR34475">
    <property type="match status" value="1"/>
</dbReference>
<accession>Q82XV2</accession>
<keyword evidence="2" id="KW-0472">Membrane</keyword>
<evidence type="ECO:0000313" key="5">
    <source>
        <dbReference type="Proteomes" id="UP000001416"/>
    </source>
</evidence>
<organism evidence="4 5">
    <name type="scientific">Nitrosomonas europaea (strain ATCC 19718 / CIP 103999 / KCTC 2705 / NBRC 14298)</name>
    <dbReference type="NCBI Taxonomy" id="228410"/>
    <lineage>
        <taxon>Bacteria</taxon>
        <taxon>Pseudomonadati</taxon>
        <taxon>Pseudomonadota</taxon>
        <taxon>Betaproteobacteria</taxon>
        <taxon>Nitrosomonadales</taxon>
        <taxon>Nitrosomonadaceae</taxon>
        <taxon>Nitrosomonas</taxon>
    </lineage>
</organism>
<sequence length="354" mass="37863">MKDNELDERDGLARDQKSDLIRDAEPVETSDQAVSLQAEPVGTMPYSPAQAGDPAEAATTGGTAASGFGQILRDARIRRGMNVGEVAHRLRLSEQQVEAIEAQDFSRLPAAVFLRGYIRNYANLLQLDDVPLLMEAVPQARPVDTVFASKRNAQRFKAIEPVYRSGRSSRGGWLYIAVILAALAAYGIYRDEVPEQLASFSAGDTDQVMSSISADGNDQVAIDLALPLSSSSSGLPLVTPAPAGASVPSVATTLPELPAPSVPAVEVPKASDDGKKSLHFSFSRDSWVKIKDSGGRVILEKTHSRGTEQTIEGKPPLYLVIGNAAGVSLTYNGRKVDLAPYTRGNDDVARFSLE</sequence>
<feature type="compositionally biased region" description="Basic and acidic residues" evidence="1">
    <location>
        <begin position="1"/>
        <end position="25"/>
    </location>
</feature>
<evidence type="ECO:0000259" key="3">
    <source>
        <dbReference type="Pfam" id="PF13464"/>
    </source>
</evidence>
<feature type="domain" description="Cytoskeleton protein RodZ-like C-terminal" evidence="3">
    <location>
        <begin position="280"/>
        <end position="352"/>
    </location>
</feature>
<feature type="region of interest" description="Disordered" evidence="1">
    <location>
        <begin position="1"/>
        <end position="62"/>
    </location>
</feature>
<keyword evidence="5" id="KW-1185">Reference proteome</keyword>
<gene>
    <name evidence="4" type="ordered locus">NE0147</name>
</gene>
<proteinExistence type="predicted"/>
<dbReference type="InterPro" id="IPR025194">
    <property type="entry name" value="RodZ-like_C"/>
</dbReference>
<dbReference type="GO" id="GO:0003677">
    <property type="term" value="F:DNA binding"/>
    <property type="evidence" value="ECO:0007669"/>
    <property type="project" value="InterPro"/>
</dbReference>
<evidence type="ECO:0000256" key="1">
    <source>
        <dbReference type="SAM" id="MobiDB-lite"/>
    </source>
</evidence>
<dbReference type="Pfam" id="PF13413">
    <property type="entry name" value="HTH_25"/>
    <property type="match status" value="1"/>
</dbReference>
<dbReference type="OrthoDB" id="8561330at2"/>
<reference evidence="4 5" key="1">
    <citation type="journal article" date="2003" name="J. Bacteriol.">
        <title>Complete genome sequence of the ammonia-oxidizing bacterium and obligate chemolithoautotroph Nitrosomonas europaea.</title>
        <authorList>
            <person name="Chain P."/>
            <person name="Lamerdin J."/>
            <person name="Larimer F."/>
            <person name="Regala W."/>
            <person name="Land M."/>
            <person name="Hauser L."/>
            <person name="Hooper A."/>
            <person name="Klotz M."/>
            <person name="Norton J."/>
            <person name="Sayavedra-Soto L."/>
            <person name="Arciero D."/>
            <person name="Hommes N."/>
            <person name="Whittaker M."/>
            <person name="Arp D."/>
        </authorList>
    </citation>
    <scope>NUCLEOTIDE SEQUENCE [LARGE SCALE GENOMIC DNA]</scope>
    <source>
        <strain evidence="5">ATCC 19718 / CIP 103999 / KCTC 2705 / NBRC 14298</strain>
    </source>
</reference>
<keyword evidence="2" id="KW-0812">Transmembrane</keyword>
<keyword evidence="2" id="KW-1133">Transmembrane helix</keyword>
<dbReference type="Proteomes" id="UP000001416">
    <property type="component" value="Chromosome"/>
</dbReference>
<dbReference type="GeneID" id="87103358"/>
<dbReference type="EMBL" id="AL954747">
    <property type="protein sequence ID" value="CAD84058.1"/>
    <property type="molecule type" value="Genomic_DNA"/>
</dbReference>
<dbReference type="InterPro" id="IPR001387">
    <property type="entry name" value="Cro/C1-type_HTH"/>
</dbReference>
<dbReference type="CDD" id="cd00093">
    <property type="entry name" value="HTH_XRE"/>
    <property type="match status" value="1"/>
</dbReference>
<feature type="transmembrane region" description="Helical" evidence="2">
    <location>
        <begin position="172"/>
        <end position="189"/>
    </location>
</feature>
<dbReference type="PANTHER" id="PTHR34475:SF1">
    <property type="entry name" value="CYTOSKELETON PROTEIN RODZ"/>
    <property type="match status" value="1"/>
</dbReference>
<evidence type="ECO:0000313" key="4">
    <source>
        <dbReference type="EMBL" id="CAD84058.1"/>
    </source>
</evidence>
<dbReference type="PhylomeDB" id="Q82XV2"/>
<dbReference type="InterPro" id="IPR050400">
    <property type="entry name" value="Bact_Cytoskel_RodZ"/>
</dbReference>
<dbReference type="KEGG" id="neu:NE0147"/>
<protein>
    <recommendedName>
        <fullName evidence="3">Cytoskeleton protein RodZ-like C-terminal domain-containing protein</fullName>
    </recommendedName>
</protein>
<dbReference type="STRING" id="228410.NE0147"/>
<dbReference type="Gene3D" id="1.10.260.40">
    <property type="entry name" value="lambda repressor-like DNA-binding domains"/>
    <property type="match status" value="1"/>
</dbReference>
<dbReference type="Pfam" id="PF13464">
    <property type="entry name" value="RodZ_C"/>
    <property type="match status" value="1"/>
</dbReference>
<evidence type="ECO:0000256" key="2">
    <source>
        <dbReference type="SAM" id="Phobius"/>
    </source>
</evidence>
<name>Q82XV2_NITEU</name>
<dbReference type="AlphaFoldDB" id="Q82XV2"/>
<dbReference type="InterPro" id="IPR010982">
    <property type="entry name" value="Lambda_DNA-bd_dom_sf"/>
</dbReference>
<feature type="compositionally biased region" description="Low complexity" evidence="1">
    <location>
        <begin position="51"/>
        <end position="62"/>
    </location>
</feature>
<dbReference type="HOGENOM" id="CLU_047530_3_0_4"/>
<dbReference type="eggNOG" id="COG1426">
    <property type="taxonomic scope" value="Bacteria"/>
</dbReference>
<dbReference type="RefSeq" id="WP_011110794.1">
    <property type="nucleotide sequence ID" value="NC_004757.1"/>
</dbReference>